<dbReference type="PROSITE" id="PS00216">
    <property type="entry name" value="SUGAR_TRANSPORT_1"/>
    <property type="match status" value="1"/>
</dbReference>
<dbReference type="AlphaFoldDB" id="A0A212J2T6"/>
<gene>
    <name evidence="8" type="ORF">KL86DPRO_10589</name>
</gene>
<evidence type="ECO:0000256" key="5">
    <source>
        <dbReference type="SAM" id="MobiDB-lite"/>
    </source>
</evidence>
<sequence length="420" mass="44437">MSKKESSLVKKNENPNDSGEKHLMDRAAERVWTRDFILIWSAHFLLSLAFHATMPVFPVLLQDRFGLEGIAMGAAAASYTLSAILLRPPAGYLLDRFGRRSVYLPSYCLFALVFLLYPLASDAVAVTGARFLHGAVWGVVMGAANTAAVDLLPAKRRGEGIGYFGLAMICSMAAGPGIGLYCVEAFGFDVLFRGAFLLTLAGFAVVLPLRFPDIPRSDRPFALTALFEKTSLPASLAVLIFCVPFGAVNNYSGLFSRSIPGASAGVFFLCLAIGTGITRLFSGQLFDRGGPSRIMRSAYAILLAGCALMVASGLLPWGAVSFSAGGLCIGMGFGIAVPVIQAMVNALVSPQRRGAANSTMMTAFDLGICLGLLTTSHLYATVGVSGTYGVLCGCIVLSALVFFLFALPRYVKDLAGQGKT</sequence>
<feature type="transmembrane region" description="Helical" evidence="6">
    <location>
        <begin position="69"/>
        <end position="90"/>
    </location>
</feature>
<dbReference type="PROSITE" id="PS50850">
    <property type="entry name" value="MFS"/>
    <property type="match status" value="1"/>
</dbReference>
<dbReference type="InterPro" id="IPR005829">
    <property type="entry name" value="Sugar_transporter_CS"/>
</dbReference>
<name>A0A212J2T6_9DELT</name>
<organism evidence="8">
    <name type="scientific">uncultured delta proteobacterium</name>
    <dbReference type="NCBI Taxonomy" id="34034"/>
    <lineage>
        <taxon>Bacteria</taxon>
        <taxon>Deltaproteobacteria</taxon>
        <taxon>environmental samples</taxon>
    </lineage>
</organism>
<reference evidence="8" key="1">
    <citation type="submission" date="2016-04" db="EMBL/GenBank/DDBJ databases">
        <authorList>
            <person name="Evans L.H."/>
            <person name="Alamgir A."/>
            <person name="Owens N."/>
            <person name="Weber N.D."/>
            <person name="Virtaneva K."/>
            <person name="Barbian K."/>
            <person name="Babar A."/>
            <person name="Rosenke K."/>
        </authorList>
    </citation>
    <scope>NUCLEOTIDE SEQUENCE</scope>
    <source>
        <strain evidence="8">86</strain>
    </source>
</reference>
<protein>
    <submittedName>
        <fullName evidence="8">Putative Uncharacterized MFS-type transporter YwoG</fullName>
    </submittedName>
</protein>
<dbReference type="InterPro" id="IPR020846">
    <property type="entry name" value="MFS_dom"/>
</dbReference>
<accession>A0A212J2T6</accession>
<dbReference type="InterPro" id="IPR052714">
    <property type="entry name" value="MFS_Exporter"/>
</dbReference>
<keyword evidence="2 6" id="KW-0812">Transmembrane</keyword>
<feature type="transmembrane region" description="Helical" evidence="6">
    <location>
        <begin position="102"/>
        <end position="119"/>
    </location>
</feature>
<evidence type="ECO:0000256" key="1">
    <source>
        <dbReference type="ARBA" id="ARBA00004141"/>
    </source>
</evidence>
<feature type="domain" description="Major facilitator superfamily (MFS) profile" evidence="7">
    <location>
        <begin position="35"/>
        <end position="410"/>
    </location>
</feature>
<feature type="region of interest" description="Disordered" evidence="5">
    <location>
        <begin position="1"/>
        <end position="20"/>
    </location>
</feature>
<evidence type="ECO:0000313" key="8">
    <source>
        <dbReference type="EMBL" id="SBV93778.1"/>
    </source>
</evidence>
<evidence type="ECO:0000256" key="3">
    <source>
        <dbReference type="ARBA" id="ARBA00022989"/>
    </source>
</evidence>
<dbReference type="PANTHER" id="PTHR23531:SF1">
    <property type="entry name" value="QUINOLENE RESISTANCE PROTEIN NORA"/>
    <property type="match status" value="1"/>
</dbReference>
<feature type="transmembrane region" description="Helical" evidence="6">
    <location>
        <begin position="190"/>
        <end position="209"/>
    </location>
</feature>
<dbReference type="CDD" id="cd17489">
    <property type="entry name" value="MFS_YfcJ_like"/>
    <property type="match status" value="1"/>
</dbReference>
<feature type="transmembrane region" description="Helical" evidence="6">
    <location>
        <begin position="230"/>
        <end position="247"/>
    </location>
</feature>
<keyword evidence="3 6" id="KW-1133">Transmembrane helix</keyword>
<evidence type="ECO:0000256" key="2">
    <source>
        <dbReference type="ARBA" id="ARBA00022692"/>
    </source>
</evidence>
<dbReference type="Pfam" id="PF07690">
    <property type="entry name" value="MFS_1"/>
    <property type="match status" value="1"/>
</dbReference>
<dbReference type="Gene3D" id="1.20.1250.20">
    <property type="entry name" value="MFS general substrate transporter like domains"/>
    <property type="match status" value="1"/>
</dbReference>
<keyword evidence="4 6" id="KW-0472">Membrane</keyword>
<comment type="subcellular location">
    <subcellularLocation>
        <location evidence="1">Membrane</location>
        <topology evidence="1">Multi-pass membrane protein</topology>
    </subcellularLocation>
</comment>
<dbReference type="EMBL" id="FLUQ01000001">
    <property type="protein sequence ID" value="SBV93778.1"/>
    <property type="molecule type" value="Genomic_DNA"/>
</dbReference>
<dbReference type="GO" id="GO:0022857">
    <property type="term" value="F:transmembrane transporter activity"/>
    <property type="evidence" value="ECO:0007669"/>
    <property type="project" value="InterPro"/>
</dbReference>
<dbReference type="InterPro" id="IPR036259">
    <property type="entry name" value="MFS_trans_sf"/>
</dbReference>
<dbReference type="SUPFAM" id="SSF103473">
    <property type="entry name" value="MFS general substrate transporter"/>
    <property type="match status" value="1"/>
</dbReference>
<feature type="transmembrane region" description="Helical" evidence="6">
    <location>
        <begin position="161"/>
        <end position="178"/>
    </location>
</feature>
<feature type="transmembrane region" description="Helical" evidence="6">
    <location>
        <begin position="36"/>
        <end position="57"/>
    </location>
</feature>
<feature type="transmembrane region" description="Helical" evidence="6">
    <location>
        <begin position="324"/>
        <end position="348"/>
    </location>
</feature>
<feature type="transmembrane region" description="Helical" evidence="6">
    <location>
        <begin position="360"/>
        <end position="380"/>
    </location>
</feature>
<feature type="transmembrane region" description="Helical" evidence="6">
    <location>
        <begin position="298"/>
        <end position="318"/>
    </location>
</feature>
<evidence type="ECO:0000256" key="6">
    <source>
        <dbReference type="SAM" id="Phobius"/>
    </source>
</evidence>
<proteinExistence type="predicted"/>
<dbReference type="GO" id="GO:0016020">
    <property type="term" value="C:membrane"/>
    <property type="evidence" value="ECO:0007669"/>
    <property type="project" value="UniProtKB-SubCell"/>
</dbReference>
<feature type="transmembrane region" description="Helical" evidence="6">
    <location>
        <begin position="259"/>
        <end position="277"/>
    </location>
</feature>
<evidence type="ECO:0000259" key="7">
    <source>
        <dbReference type="PROSITE" id="PS50850"/>
    </source>
</evidence>
<dbReference type="PANTHER" id="PTHR23531">
    <property type="entry name" value="QUINOLENE RESISTANCE PROTEIN NORA"/>
    <property type="match status" value="1"/>
</dbReference>
<evidence type="ECO:0000256" key="4">
    <source>
        <dbReference type="ARBA" id="ARBA00023136"/>
    </source>
</evidence>
<feature type="transmembrane region" description="Helical" evidence="6">
    <location>
        <begin position="386"/>
        <end position="407"/>
    </location>
</feature>
<dbReference type="InterPro" id="IPR011701">
    <property type="entry name" value="MFS"/>
</dbReference>